<evidence type="ECO:0000256" key="5">
    <source>
        <dbReference type="ARBA" id="ARBA00022989"/>
    </source>
</evidence>
<evidence type="ECO:0000256" key="1">
    <source>
        <dbReference type="ARBA" id="ARBA00004141"/>
    </source>
</evidence>
<comment type="subcellular location">
    <subcellularLocation>
        <location evidence="1">Membrane</location>
        <topology evidence="1">Multi-pass membrane protein</topology>
    </subcellularLocation>
</comment>
<feature type="transmembrane region" description="Helical" evidence="8">
    <location>
        <begin position="174"/>
        <end position="195"/>
    </location>
</feature>
<dbReference type="Proteomes" id="UP000195557">
    <property type="component" value="Unassembled WGS sequence"/>
</dbReference>
<feature type="transmembrane region" description="Helical" evidence="8">
    <location>
        <begin position="322"/>
        <end position="342"/>
    </location>
</feature>
<gene>
    <name evidence="11" type="ORF">BE221DRAFT_188688</name>
</gene>
<dbReference type="GO" id="GO:0005886">
    <property type="term" value="C:plasma membrane"/>
    <property type="evidence" value="ECO:0007669"/>
    <property type="project" value="TreeGrafter"/>
</dbReference>
<feature type="region of interest" description="Disordered" evidence="7">
    <location>
        <begin position="1"/>
        <end position="28"/>
    </location>
</feature>
<accession>A0A1Y5IIL0</accession>
<dbReference type="GO" id="GO:0005227">
    <property type="term" value="F:calcium-activated cation channel activity"/>
    <property type="evidence" value="ECO:0007669"/>
    <property type="project" value="InterPro"/>
</dbReference>
<protein>
    <recommendedName>
        <fullName evidence="12">CSC1/OSCA1-like 7TM region domain-containing protein</fullName>
    </recommendedName>
</protein>
<dbReference type="Pfam" id="PF02714">
    <property type="entry name" value="RSN1_7TM"/>
    <property type="match status" value="1"/>
</dbReference>
<feature type="transmembrane region" description="Helical" evidence="8">
    <location>
        <begin position="614"/>
        <end position="636"/>
    </location>
</feature>
<feature type="transmembrane region" description="Helical" evidence="8">
    <location>
        <begin position="686"/>
        <end position="705"/>
    </location>
</feature>
<dbReference type="InterPro" id="IPR032880">
    <property type="entry name" value="CSC1/OSCA1-like_N"/>
</dbReference>
<name>A0A1Y5IIL0_OSTTA</name>
<sequence length="1126" mass="126465">MSSDASYLASGDELKSMTQSRDRKMTPWGSGAWITTTLVDENGTKCPCPVGCAGDCAVRSSWLFDEVVGKTRTIRPLEGTSNPPVARLTDDTLSPWGTVAQFNVSKYKQFDRCPPLESLECISCDSSVGYYPMAFAGEYSIEGIKRTGTGISCYYLEVCERGASCDTKTTINDLMATAGVYASIFLSLVCLFTGLRKIKWLRMAIDSAAWLEKGNPKFPPREIPLPKPRDDSAWSWLWDAWYRDNEWMKEFTTPDEYMLVRWFKLSSRFFFASGVLCCPLLIPLYVSDTVPSTDTGGRVVASLERSGIAEYTLLNARGGHSFAAAVASCWIISLFLMTMIRVESRKYIAMMWSVNPNKTGIKANAIVVKDMPLYTTAPVPNRLAKLGAVNLAAGLRPGKSLRRLSSRMVNIDDEDVGCLGKTKLFLTEGTVQTSTEGNRVLRALYKEESMALLINKFERVLGKDCIAFKMLASDTRQLDKAANAWANAREAHTMCMQAIDDLSEIEKKADVRLKKSQSKQLSKALQEVDELKRAEQHAFDTFIKIRDDYINNQAPASSAIVVFARQMDAVIASQIQVDSVPGQWATEPAPGNSDVVWHNLSLTTVERARKTTQAWLIALSISVFFMYPVNAAVSAITQEKTALVDFMGEQLYNVILSIVLTIFLVIGHILSLVVSRQTGFVAISSMDSFGASMYFWLLILNLVLGNLSDTPLWESIGQWISKPHLFTYQFILRLMNTSTFFLQFLLLRCATSPVLELIHPPVLLGFVTKCLMYRSRARTWPAFKKRLIWAQPTPTPSHRVPAQCMLVFFIGMIYAVVSPLLLPVCGLFFFFFYVFWKHNIVYHYIQQYSAGTSMWAWLVGKMYFSLMFSQIMIAFGLPTLGYDTMKYRAAILPIIAVTAIEWARINIVLKSALKVPVYTSAAIKQDVHDADSEFFGDTNGSASPRPSVTPTKDAQAEVFNLDDRQVVVTMTSIKQDKRKKKHVRGVVPVDEMKWSEHKHVNVLANTREQGREEIEYKVKAGLWQTYAPSVLWPLAAEKSAGSIFLRRWKMIKARKEAEQKILETVAHLPDNDPKKMEVIRGITLKKQAREKAADQLLRKSKSPYLTKLRQQRAAEQAANAQTKPEP</sequence>
<dbReference type="eggNOG" id="KOG1134">
    <property type="taxonomic scope" value="Eukaryota"/>
</dbReference>
<evidence type="ECO:0000256" key="7">
    <source>
        <dbReference type="SAM" id="MobiDB-lite"/>
    </source>
</evidence>
<evidence type="ECO:0000256" key="8">
    <source>
        <dbReference type="SAM" id="Phobius"/>
    </source>
</evidence>
<evidence type="ECO:0000256" key="3">
    <source>
        <dbReference type="ARBA" id="ARBA00022448"/>
    </source>
</evidence>
<organism evidence="11">
    <name type="scientific">Ostreococcus tauri</name>
    <name type="common">Marine green alga</name>
    <dbReference type="NCBI Taxonomy" id="70448"/>
    <lineage>
        <taxon>Eukaryota</taxon>
        <taxon>Viridiplantae</taxon>
        <taxon>Chlorophyta</taxon>
        <taxon>Mamiellophyceae</taxon>
        <taxon>Mamiellales</taxon>
        <taxon>Bathycoccaceae</taxon>
        <taxon>Ostreococcus</taxon>
    </lineage>
</organism>
<proteinExistence type="inferred from homology"/>
<feature type="region of interest" description="Disordered" evidence="7">
    <location>
        <begin position="1093"/>
        <end position="1126"/>
    </location>
</feature>
<evidence type="ECO:0000256" key="6">
    <source>
        <dbReference type="ARBA" id="ARBA00023136"/>
    </source>
</evidence>
<feature type="domain" description="CSC1/OSCA1-like 7TM region" evidence="9">
    <location>
        <begin position="653"/>
        <end position="873"/>
    </location>
</feature>
<evidence type="ECO:0008006" key="12">
    <source>
        <dbReference type="Google" id="ProtNLM"/>
    </source>
</evidence>
<evidence type="ECO:0000256" key="2">
    <source>
        <dbReference type="ARBA" id="ARBA00007779"/>
    </source>
</evidence>
<keyword evidence="6 8" id="KW-0472">Membrane</keyword>
<feature type="transmembrane region" description="Helical" evidence="8">
    <location>
        <begin position="855"/>
        <end position="877"/>
    </location>
</feature>
<evidence type="ECO:0000259" key="10">
    <source>
        <dbReference type="Pfam" id="PF13967"/>
    </source>
</evidence>
<feature type="transmembrane region" description="Helical" evidence="8">
    <location>
        <begin position="269"/>
        <end position="286"/>
    </location>
</feature>
<comment type="similarity">
    <text evidence="2">Belongs to the CSC1 (TC 1.A.17) family.</text>
</comment>
<reference evidence="11" key="1">
    <citation type="submission" date="2017-04" db="EMBL/GenBank/DDBJ databases">
        <title>Population genomics of picophytoplankton unveils novel chromosome hypervariability.</title>
        <authorList>
            <consortium name="DOE Joint Genome Institute"/>
            <person name="Blanc-Mathieu R."/>
            <person name="Krasovec M."/>
            <person name="Hebrard M."/>
            <person name="Yau S."/>
            <person name="Desgranges E."/>
            <person name="Martin J."/>
            <person name="Schackwitz W."/>
            <person name="Kuo A."/>
            <person name="Salin G."/>
            <person name="Donnadieu C."/>
            <person name="Desdevises Y."/>
            <person name="Sanchez-Ferandin S."/>
            <person name="Moreau H."/>
            <person name="Rivals E."/>
            <person name="Grigoriev I.V."/>
            <person name="Grimsley N."/>
            <person name="Eyre-Walker A."/>
            <person name="Piganeau G."/>
        </authorList>
    </citation>
    <scope>NUCLEOTIDE SEQUENCE [LARGE SCALE GENOMIC DNA]</scope>
    <source>
        <strain evidence="11">RCC 1115</strain>
    </source>
</reference>
<dbReference type="InterPro" id="IPR045122">
    <property type="entry name" value="Csc1-like"/>
</dbReference>
<keyword evidence="4 8" id="KW-0812">Transmembrane</keyword>
<dbReference type="InterPro" id="IPR003864">
    <property type="entry name" value="CSC1/OSCA1-like_7TM"/>
</dbReference>
<evidence type="ECO:0000256" key="4">
    <source>
        <dbReference type="ARBA" id="ARBA00022692"/>
    </source>
</evidence>
<feature type="compositionally biased region" description="Low complexity" evidence="7">
    <location>
        <begin position="1111"/>
        <end position="1126"/>
    </location>
</feature>
<evidence type="ECO:0000259" key="9">
    <source>
        <dbReference type="Pfam" id="PF02714"/>
    </source>
</evidence>
<dbReference type="AlphaFoldDB" id="A0A1Y5IIL0"/>
<feature type="transmembrane region" description="Helical" evidence="8">
    <location>
        <begin position="651"/>
        <end position="674"/>
    </location>
</feature>
<dbReference type="EMBL" id="KZ155771">
    <property type="protein sequence ID" value="OUS49409.1"/>
    <property type="molecule type" value="Genomic_DNA"/>
</dbReference>
<keyword evidence="3" id="KW-0813">Transport</keyword>
<dbReference type="PANTHER" id="PTHR13018:SF5">
    <property type="entry name" value="RE44586P"/>
    <property type="match status" value="1"/>
</dbReference>
<feature type="transmembrane region" description="Helical" evidence="8">
    <location>
        <begin position="806"/>
        <end position="835"/>
    </location>
</feature>
<feature type="transmembrane region" description="Helical" evidence="8">
    <location>
        <begin position="889"/>
        <end position="909"/>
    </location>
</feature>
<feature type="compositionally biased region" description="Basic and acidic residues" evidence="7">
    <location>
        <begin position="12"/>
        <end position="25"/>
    </location>
</feature>
<dbReference type="Pfam" id="PF13967">
    <property type="entry name" value="RSN1_TM"/>
    <property type="match status" value="1"/>
</dbReference>
<dbReference type="PANTHER" id="PTHR13018">
    <property type="entry name" value="PROBABLE MEMBRANE PROTEIN DUF221-RELATED"/>
    <property type="match status" value="1"/>
</dbReference>
<feature type="domain" description="CSC1/OSCA1-like N-terminal transmembrane" evidence="10">
    <location>
        <begin position="174"/>
        <end position="340"/>
    </location>
</feature>
<keyword evidence="5 8" id="KW-1133">Transmembrane helix</keyword>
<evidence type="ECO:0000313" key="11">
    <source>
        <dbReference type="EMBL" id="OUS49409.1"/>
    </source>
</evidence>